<sequence length="423" mass="46419">MHTAHPDESTPLLDADLEATKRRTPLPTGQLAALCVSRLTDPIAYTQLFPYINQMLWDLKVTNDVSKIGFYSGLVESTFAISQTLTTYPWAKASDIVGRRPIILAGATGLAVVTLFLGFCTSLTEIILVRALAGFLAANVAVYHAVLGEITDSSNSPAAYSLYAFTWPFGSTIGPLIGGSFSNLGTKYPEYWGYEFIISHPYFMPNLVCSVLVVTGLCLSYIYLEESLPSKRRGYCNADNANTQPPRLGVIELLSIPMIRSLTLSGFALAFIGTSYDVVTEIGYTLALSGAILATLQLFFMPTLLRTFRASTLYHTSMCCWPLTFFLIPFLNSIVRVGYDADSEAADTVTNVILWTAITLILICSRIASLAFTSASFIFFILSALTINGQNEYYSDSEPFAKSIISRCFQRTRPGCYVRLSVL</sequence>
<dbReference type="AlphaFoldDB" id="A0A8H6YHZ5"/>
<dbReference type="GO" id="GO:0016020">
    <property type="term" value="C:membrane"/>
    <property type="evidence" value="ECO:0007669"/>
    <property type="project" value="UniProtKB-SubCell"/>
</dbReference>
<evidence type="ECO:0000313" key="8">
    <source>
        <dbReference type="EMBL" id="KAF7359339.1"/>
    </source>
</evidence>
<evidence type="ECO:0000313" key="9">
    <source>
        <dbReference type="Proteomes" id="UP000623467"/>
    </source>
</evidence>
<dbReference type="PANTHER" id="PTHR23504:SF15">
    <property type="entry name" value="MAJOR FACILITATOR SUPERFAMILY (MFS) PROFILE DOMAIN-CONTAINING PROTEIN"/>
    <property type="match status" value="1"/>
</dbReference>
<feature type="transmembrane region" description="Helical" evidence="6">
    <location>
        <begin position="282"/>
        <end position="301"/>
    </location>
</feature>
<dbReference type="OrthoDB" id="419616at2759"/>
<evidence type="ECO:0000256" key="4">
    <source>
        <dbReference type="ARBA" id="ARBA00022989"/>
    </source>
</evidence>
<protein>
    <submittedName>
        <fullName evidence="8">MFS domain-containing protein</fullName>
    </submittedName>
</protein>
<feature type="transmembrane region" description="Helical" evidence="6">
    <location>
        <begin position="158"/>
        <end position="182"/>
    </location>
</feature>
<reference evidence="8" key="1">
    <citation type="submission" date="2020-05" db="EMBL/GenBank/DDBJ databases">
        <title>Mycena genomes resolve the evolution of fungal bioluminescence.</title>
        <authorList>
            <person name="Tsai I.J."/>
        </authorList>
    </citation>
    <scope>NUCLEOTIDE SEQUENCE</scope>
    <source>
        <strain evidence="8">160909Yilan</strain>
    </source>
</reference>
<feature type="domain" description="Major facilitator superfamily (MFS) profile" evidence="7">
    <location>
        <begin position="30"/>
        <end position="423"/>
    </location>
</feature>
<keyword evidence="5 6" id="KW-0472">Membrane</keyword>
<dbReference type="InterPro" id="IPR011701">
    <property type="entry name" value="MFS"/>
</dbReference>
<keyword evidence="2" id="KW-0813">Transport</keyword>
<dbReference type="PROSITE" id="PS50850">
    <property type="entry name" value="MFS"/>
    <property type="match status" value="1"/>
</dbReference>
<evidence type="ECO:0000256" key="6">
    <source>
        <dbReference type="SAM" id="Phobius"/>
    </source>
</evidence>
<name>A0A8H6YHZ5_9AGAR</name>
<dbReference type="SUPFAM" id="SSF103473">
    <property type="entry name" value="MFS general substrate transporter"/>
    <property type="match status" value="1"/>
</dbReference>
<comment type="subcellular location">
    <subcellularLocation>
        <location evidence="1">Membrane</location>
        <topology evidence="1">Multi-pass membrane protein</topology>
    </subcellularLocation>
</comment>
<dbReference type="Pfam" id="PF07690">
    <property type="entry name" value="MFS_1"/>
    <property type="match status" value="1"/>
</dbReference>
<dbReference type="PANTHER" id="PTHR23504">
    <property type="entry name" value="MAJOR FACILITATOR SUPERFAMILY DOMAIN-CONTAINING PROTEIN 10"/>
    <property type="match status" value="1"/>
</dbReference>
<dbReference type="Proteomes" id="UP000623467">
    <property type="component" value="Unassembled WGS sequence"/>
</dbReference>
<keyword evidence="9" id="KW-1185">Reference proteome</keyword>
<feature type="transmembrane region" description="Helical" evidence="6">
    <location>
        <begin position="352"/>
        <end position="385"/>
    </location>
</feature>
<feature type="transmembrane region" description="Helical" evidence="6">
    <location>
        <begin position="126"/>
        <end position="146"/>
    </location>
</feature>
<dbReference type="Gene3D" id="1.20.1250.20">
    <property type="entry name" value="MFS general substrate transporter like domains"/>
    <property type="match status" value="1"/>
</dbReference>
<dbReference type="InterPro" id="IPR036259">
    <property type="entry name" value="MFS_trans_sf"/>
</dbReference>
<dbReference type="InterPro" id="IPR001958">
    <property type="entry name" value="Tet-R_TetA/multi-R_MdtG-like"/>
</dbReference>
<dbReference type="EMBL" id="JACAZH010000009">
    <property type="protein sequence ID" value="KAF7359339.1"/>
    <property type="molecule type" value="Genomic_DNA"/>
</dbReference>
<evidence type="ECO:0000256" key="1">
    <source>
        <dbReference type="ARBA" id="ARBA00004141"/>
    </source>
</evidence>
<comment type="caution">
    <text evidence="8">The sequence shown here is derived from an EMBL/GenBank/DDBJ whole genome shotgun (WGS) entry which is preliminary data.</text>
</comment>
<evidence type="ECO:0000256" key="3">
    <source>
        <dbReference type="ARBA" id="ARBA00022692"/>
    </source>
</evidence>
<dbReference type="GO" id="GO:0022857">
    <property type="term" value="F:transmembrane transporter activity"/>
    <property type="evidence" value="ECO:0007669"/>
    <property type="project" value="InterPro"/>
</dbReference>
<evidence type="ECO:0000259" key="7">
    <source>
        <dbReference type="PROSITE" id="PS50850"/>
    </source>
</evidence>
<keyword evidence="4 6" id="KW-1133">Transmembrane helix</keyword>
<feature type="transmembrane region" description="Helical" evidence="6">
    <location>
        <begin position="202"/>
        <end position="224"/>
    </location>
</feature>
<proteinExistence type="predicted"/>
<evidence type="ECO:0000256" key="2">
    <source>
        <dbReference type="ARBA" id="ARBA00022448"/>
    </source>
</evidence>
<dbReference type="InterPro" id="IPR020846">
    <property type="entry name" value="MFS_dom"/>
</dbReference>
<organism evidence="8 9">
    <name type="scientific">Mycena sanguinolenta</name>
    <dbReference type="NCBI Taxonomy" id="230812"/>
    <lineage>
        <taxon>Eukaryota</taxon>
        <taxon>Fungi</taxon>
        <taxon>Dikarya</taxon>
        <taxon>Basidiomycota</taxon>
        <taxon>Agaricomycotina</taxon>
        <taxon>Agaricomycetes</taxon>
        <taxon>Agaricomycetidae</taxon>
        <taxon>Agaricales</taxon>
        <taxon>Marasmiineae</taxon>
        <taxon>Mycenaceae</taxon>
        <taxon>Mycena</taxon>
    </lineage>
</organism>
<keyword evidence="3 6" id="KW-0812">Transmembrane</keyword>
<dbReference type="PRINTS" id="PR01035">
    <property type="entry name" value="TCRTETA"/>
</dbReference>
<accession>A0A8H6YHZ5</accession>
<feature type="transmembrane region" description="Helical" evidence="6">
    <location>
        <begin position="102"/>
        <end position="120"/>
    </location>
</feature>
<evidence type="ECO:0000256" key="5">
    <source>
        <dbReference type="ARBA" id="ARBA00023136"/>
    </source>
</evidence>
<feature type="transmembrane region" description="Helical" evidence="6">
    <location>
        <begin position="313"/>
        <end position="332"/>
    </location>
</feature>
<feature type="transmembrane region" description="Helical" evidence="6">
    <location>
        <begin position="257"/>
        <end position="276"/>
    </location>
</feature>
<gene>
    <name evidence="8" type="ORF">MSAN_01276400</name>
</gene>